<dbReference type="PANTHER" id="PTHR42920:SF11">
    <property type="entry name" value="INNER MEMBRANE PROTEIN YTFF"/>
    <property type="match status" value="1"/>
</dbReference>
<evidence type="ECO:0000313" key="9">
    <source>
        <dbReference type="Proteomes" id="UP000075680"/>
    </source>
</evidence>
<accession>A0A150HSQ5</accession>
<evidence type="ECO:0000256" key="3">
    <source>
        <dbReference type="ARBA" id="ARBA00022692"/>
    </source>
</evidence>
<feature type="domain" description="EamA" evidence="7">
    <location>
        <begin position="10"/>
        <end position="144"/>
    </location>
</feature>
<dbReference type="InterPro" id="IPR000620">
    <property type="entry name" value="EamA_dom"/>
</dbReference>
<organism evidence="8 9">
    <name type="scientific">Acinetobacter venetianus</name>
    <dbReference type="NCBI Taxonomy" id="52133"/>
    <lineage>
        <taxon>Bacteria</taxon>
        <taxon>Pseudomonadati</taxon>
        <taxon>Pseudomonadota</taxon>
        <taxon>Gammaproteobacteria</taxon>
        <taxon>Moraxellales</taxon>
        <taxon>Moraxellaceae</taxon>
        <taxon>Acinetobacter</taxon>
    </lineage>
</organism>
<evidence type="ECO:0000256" key="2">
    <source>
        <dbReference type="ARBA" id="ARBA00022475"/>
    </source>
</evidence>
<comment type="caution">
    <text evidence="8">The sequence shown here is derived from an EMBL/GenBank/DDBJ whole genome shotgun (WGS) entry which is preliminary data.</text>
</comment>
<sequence length="306" mass="34104">MVQLSKYQKWAFVLPLIAVLIWSLNIAVTRYVADYISPVSISFYRWFVAFLILTPFMLPNVWKQRAVIGKDLGKLAVLSAFGMVLYQGLSYTAAHYTTATNMGIVNAFVPVFTIFISYLILKDVPNRFAIFGSLLSFAGLIYVMSQGHISSLFEQGGHWGDAVMVVAVGFYAFYGVFLKKWQLKLPLLTSLYVQIGFALLYHVPFLLWFGLDGINADNAASVLYAGVFPSLIAPLLWMVAVQAIGPNRTSIFMNLMPVFTAIIASLWLSEHWTIYHTIGGMMILVGIIMAQKKTIKVPSQLVETAS</sequence>
<dbReference type="PATRIC" id="fig|52133.18.peg.1632"/>
<feature type="transmembrane region" description="Helical" evidence="6">
    <location>
        <begin position="274"/>
        <end position="290"/>
    </location>
</feature>
<comment type="subcellular location">
    <subcellularLocation>
        <location evidence="1">Cell membrane</location>
        <topology evidence="1">Multi-pass membrane protein</topology>
    </subcellularLocation>
</comment>
<dbReference type="AlphaFoldDB" id="A0A150HSQ5"/>
<keyword evidence="4 6" id="KW-1133">Transmembrane helix</keyword>
<keyword evidence="3 6" id="KW-0812">Transmembrane</keyword>
<evidence type="ECO:0000256" key="4">
    <source>
        <dbReference type="ARBA" id="ARBA00022989"/>
    </source>
</evidence>
<gene>
    <name evidence="8" type="ORF">AVENLUH5627_01571</name>
</gene>
<dbReference type="InterPro" id="IPR051258">
    <property type="entry name" value="Diverse_Substrate_Transporter"/>
</dbReference>
<feature type="transmembrane region" description="Helical" evidence="6">
    <location>
        <begin position="44"/>
        <end position="63"/>
    </location>
</feature>
<feature type="transmembrane region" description="Helical" evidence="6">
    <location>
        <begin position="102"/>
        <end position="121"/>
    </location>
</feature>
<keyword evidence="5 6" id="KW-0472">Membrane</keyword>
<keyword evidence="2" id="KW-1003">Cell membrane</keyword>
<feature type="transmembrane region" description="Helical" evidence="6">
    <location>
        <begin position="75"/>
        <end position="96"/>
    </location>
</feature>
<dbReference type="Proteomes" id="UP000075680">
    <property type="component" value="Unassembled WGS sequence"/>
</dbReference>
<reference evidence="8 9" key="1">
    <citation type="journal article" date="2016" name="Sci. Rep.">
        <title>Genomic and phenotypic characterization of the species Acinetobacter venetianus.</title>
        <authorList>
            <person name="Fondi M."/>
            <person name="Maida I."/>
            <person name="Perrin E."/>
            <person name="Orlandini V."/>
            <person name="La Torre L."/>
            <person name="Bosi E."/>
            <person name="Negroni A."/>
            <person name="Zanaroli G."/>
            <person name="Fava F."/>
            <person name="Decorosi F."/>
            <person name="Giovannetti L."/>
            <person name="Viti C."/>
            <person name="Vaneechoutte M."/>
            <person name="Dijkshoorn L."/>
            <person name="Fani R."/>
        </authorList>
    </citation>
    <scope>NUCLEOTIDE SEQUENCE [LARGE SCALE GENOMIC DNA]</scope>
    <source>
        <strain evidence="8 9">LUH5627</strain>
    </source>
</reference>
<evidence type="ECO:0000256" key="5">
    <source>
        <dbReference type="ARBA" id="ARBA00023136"/>
    </source>
</evidence>
<evidence type="ECO:0000259" key="7">
    <source>
        <dbReference type="Pfam" id="PF00892"/>
    </source>
</evidence>
<dbReference type="EMBL" id="JRUE01000147">
    <property type="protein sequence ID" value="KXZ69417.1"/>
    <property type="molecule type" value="Genomic_DNA"/>
</dbReference>
<dbReference type="SUPFAM" id="SSF103481">
    <property type="entry name" value="Multidrug resistance efflux transporter EmrE"/>
    <property type="match status" value="2"/>
</dbReference>
<evidence type="ECO:0000313" key="8">
    <source>
        <dbReference type="EMBL" id="KXZ69417.1"/>
    </source>
</evidence>
<proteinExistence type="predicted"/>
<feature type="transmembrane region" description="Helical" evidence="6">
    <location>
        <begin position="251"/>
        <end position="268"/>
    </location>
</feature>
<dbReference type="Pfam" id="PF00892">
    <property type="entry name" value="EamA"/>
    <property type="match status" value="2"/>
</dbReference>
<feature type="transmembrane region" description="Helical" evidence="6">
    <location>
        <begin position="128"/>
        <end position="145"/>
    </location>
</feature>
<feature type="transmembrane region" description="Helical" evidence="6">
    <location>
        <begin position="223"/>
        <end position="244"/>
    </location>
</feature>
<feature type="domain" description="EamA" evidence="7">
    <location>
        <begin position="159"/>
        <end position="289"/>
    </location>
</feature>
<feature type="transmembrane region" description="Helical" evidence="6">
    <location>
        <begin position="157"/>
        <end position="178"/>
    </location>
</feature>
<dbReference type="RefSeq" id="WP_061518696.1">
    <property type="nucleotide sequence ID" value="NZ_JRUE01000147.1"/>
</dbReference>
<feature type="transmembrane region" description="Helical" evidence="6">
    <location>
        <begin position="12"/>
        <end position="32"/>
    </location>
</feature>
<dbReference type="InterPro" id="IPR037185">
    <property type="entry name" value="EmrE-like"/>
</dbReference>
<dbReference type="PANTHER" id="PTHR42920">
    <property type="entry name" value="OS03G0707200 PROTEIN-RELATED"/>
    <property type="match status" value="1"/>
</dbReference>
<protein>
    <submittedName>
        <fullName evidence="8">Aromatic amino acid exporter</fullName>
    </submittedName>
</protein>
<feature type="transmembrane region" description="Helical" evidence="6">
    <location>
        <begin position="190"/>
        <end position="211"/>
    </location>
</feature>
<name>A0A150HSQ5_9GAMM</name>
<evidence type="ECO:0000256" key="1">
    <source>
        <dbReference type="ARBA" id="ARBA00004651"/>
    </source>
</evidence>
<dbReference type="GO" id="GO:0005886">
    <property type="term" value="C:plasma membrane"/>
    <property type="evidence" value="ECO:0007669"/>
    <property type="project" value="UniProtKB-SubCell"/>
</dbReference>
<evidence type="ECO:0000256" key="6">
    <source>
        <dbReference type="SAM" id="Phobius"/>
    </source>
</evidence>